<evidence type="ECO:0000256" key="11">
    <source>
        <dbReference type="ARBA" id="ARBA00022777"/>
    </source>
</evidence>
<dbReference type="Pfam" id="PF18092">
    <property type="entry name" value="DraK_HK_N"/>
    <property type="match status" value="1"/>
</dbReference>
<keyword evidence="9 23" id="KW-0812">Transmembrane</keyword>
<dbReference type="CDD" id="cd00075">
    <property type="entry name" value="HATPase"/>
    <property type="match status" value="1"/>
</dbReference>
<evidence type="ECO:0000256" key="12">
    <source>
        <dbReference type="ARBA" id="ARBA00022801"/>
    </source>
</evidence>
<keyword evidence="18" id="KW-0346">Stress response</keyword>
<evidence type="ECO:0000256" key="4">
    <source>
        <dbReference type="ARBA" id="ARBA00004651"/>
    </source>
</evidence>
<dbReference type="Pfam" id="PF02518">
    <property type="entry name" value="HATPase_c"/>
    <property type="match status" value="1"/>
</dbReference>
<keyword evidence="7" id="KW-0597">Phosphoprotein</keyword>
<dbReference type="InterPro" id="IPR040868">
    <property type="entry name" value="DraK_HK_N"/>
</dbReference>
<keyword evidence="20" id="KW-0464">Manganese</keyword>
<keyword evidence="6" id="KW-1003">Cell membrane</keyword>
<dbReference type="PROSITE" id="PS50109">
    <property type="entry name" value="HIS_KIN"/>
    <property type="match status" value="1"/>
</dbReference>
<dbReference type="Gene3D" id="1.10.287.130">
    <property type="match status" value="1"/>
</dbReference>
<keyword evidence="12" id="KW-0378">Hydrolase</keyword>
<comment type="subcellular location">
    <subcellularLocation>
        <location evidence="4">Cell membrane</location>
        <topology evidence="4">Multi-pass membrane protein</topology>
    </subcellularLocation>
</comment>
<dbReference type="SUPFAM" id="SSF47384">
    <property type="entry name" value="Homodimeric domain of signal transducing histidine kinase"/>
    <property type="match status" value="1"/>
</dbReference>
<dbReference type="SMART" id="SM00387">
    <property type="entry name" value="HATPase_c"/>
    <property type="match status" value="1"/>
</dbReference>
<accession>A0ABY6P1I8</accession>
<comment type="cofactor">
    <cofactor evidence="3">
        <name>Mg(2+)</name>
        <dbReference type="ChEBI" id="CHEBI:18420"/>
    </cofactor>
</comment>
<evidence type="ECO:0000256" key="13">
    <source>
        <dbReference type="ARBA" id="ARBA00022840"/>
    </source>
</evidence>
<dbReference type="PROSITE" id="PS50885">
    <property type="entry name" value="HAMP"/>
    <property type="match status" value="1"/>
</dbReference>
<reference evidence="26" key="1">
    <citation type="submission" date="2022-10" db="EMBL/GenBank/DDBJ databases">
        <title>Rhodococcus sp.75.</title>
        <authorList>
            <person name="Sun M."/>
        </authorList>
    </citation>
    <scope>NUCLEOTIDE SEQUENCE</scope>
    <source>
        <strain evidence="26">75</strain>
    </source>
</reference>
<feature type="transmembrane region" description="Helical" evidence="23">
    <location>
        <begin position="135"/>
        <end position="156"/>
    </location>
</feature>
<dbReference type="PANTHER" id="PTHR44936:SF9">
    <property type="entry name" value="SENSOR PROTEIN CREC"/>
    <property type="match status" value="1"/>
</dbReference>
<evidence type="ECO:0000313" key="26">
    <source>
        <dbReference type="EMBL" id="UZJ25514.1"/>
    </source>
</evidence>
<sequence length="443" mass="46262">MRSRILRSTLLVVLATAVLLGVPLVFTTWKLVEDITRTDLAARLDRVAADVVVQEGEDGELTGPLDTDRLRLAVPADGRLVVRYPDGRGTTATSVIGRADVGPAITETLDLGRGGVLLLQVPSAQVRTTQLQSTAVVALVVLLSVVGGAVVSGLTARRLAGPLQDLASRAARLGSGDFRPAPRRYGVVELDRVSDVLDSSAVELAALLQRERELVGDVSHQLRSRLTAVRLRLDELAEHADPAVVEEAGAAMSQVDRLTAAVDEMVLASRTVRTAGADPLDVGAELGALVAEWQVLYAQAGRSLQLDAEPGVLARATPSRLREAVVVLVENALVHGGGPVTVTVTRALVRASSTSAGREPTVLVEVGDSGPGVPEELVAHVFERGFSGADSSGVGLALARALVETDGGRLEMRRARPALFTIFLAAAGDGPSVPAVAGAREPR</sequence>
<evidence type="ECO:0000256" key="8">
    <source>
        <dbReference type="ARBA" id="ARBA00022679"/>
    </source>
</evidence>
<keyword evidence="15" id="KW-0904">Protein phosphatase</keyword>
<keyword evidence="19" id="KW-0843">Virulence</keyword>
<dbReference type="InterPro" id="IPR005467">
    <property type="entry name" value="His_kinase_dom"/>
</dbReference>
<evidence type="ECO:0000256" key="9">
    <source>
        <dbReference type="ARBA" id="ARBA00022692"/>
    </source>
</evidence>
<evidence type="ECO:0000256" key="21">
    <source>
        <dbReference type="ARBA" id="ARBA00040454"/>
    </source>
</evidence>
<dbReference type="InterPro" id="IPR036097">
    <property type="entry name" value="HisK_dim/P_sf"/>
</dbReference>
<evidence type="ECO:0000256" key="19">
    <source>
        <dbReference type="ARBA" id="ARBA00023026"/>
    </source>
</evidence>
<dbReference type="EC" id="2.7.13.3" evidence="5"/>
<evidence type="ECO:0000256" key="5">
    <source>
        <dbReference type="ARBA" id="ARBA00012438"/>
    </source>
</evidence>
<keyword evidence="13 26" id="KW-0067">ATP-binding</keyword>
<evidence type="ECO:0000256" key="16">
    <source>
        <dbReference type="ARBA" id="ARBA00022989"/>
    </source>
</evidence>
<dbReference type="GO" id="GO:0005524">
    <property type="term" value="F:ATP binding"/>
    <property type="evidence" value="ECO:0007669"/>
    <property type="project" value="UniProtKB-KW"/>
</dbReference>
<evidence type="ECO:0000313" key="27">
    <source>
        <dbReference type="Proteomes" id="UP001164965"/>
    </source>
</evidence>
<feature type="domain" description="HAMP" evidence="25">
    <location>
        <begin position="157"/>
        <end position="209"/>
    </location>
</feature>
<evidence type="ECO:0000256" key="20">
    <source>
        <dbReference type="ARBA" id="ARBA00023211"/>
    </source>
</evidence>
<name>A0ABY6P1I8_9NOCA</name>
<keyword evidence="14" id="KW-0460">Magnesium</keyword>
<feature type="domain" description="Histidine kinase" evidence="24">
    <location>
        <begin position="217"/>
        <end position="428"/>
    </location>
</feature>
<evidence type="ECO:0000256" key="3">
    <source>
        <dbReference type="ARBA" id="ARBA00001946"/>
    </source>
</evidence>
<evidence type="ECO:0000256" key="17">
    <source>
        <dbReference type="ARBA" id="ARBA00023012"/>
    </source>
</evidence>
<keyword evidence="16 23" id="KW-1133">Transmembrane helix</keyword>
<evidence type="ECO:0000259" key="24">
    <source>
        <dbReference type="PROSITE" id="PS50109"/>
    </source>
</evidence>
<comment type="cofactor">
    <cofactor evidence="2">
        <name>Mn(2+)</name>
        <dbReference type="ChEBI" id="CHEBI:29035"/>
    </cofactor>
</comment>
<evidence type="ECO:0000256" key="2">
    <source>
        <dbReference type="ARBA" id="ARBA00001936"/>
    </source>
</evidence>
<proteinExistence type="predicted"/>
<keyword evidence="11" id="KW-0418">Kinase</keyword>
<evidence type="ECO:0000256" key="18">
    <source>
        <dbReference type="ARBA" id="ARBA00023016"/>
    </source>
</evidence>
<dbReference type="RefSeq" id="WP_265383618.1">
    <property type="nucleotide sequence ID" value="NZ_CP110615.1"/>
</dbReference>
<protein>
    <recommendedName>
        <fullName evidence="21">Signal transduction histidine-protein kinase/phosphatase MprB</fullName>
        <ecNumber evidence="5">2.7.13.3</ecNumber>
    </recommendedName>
    <alternativeName>
        <fullName evidence="22">Mycobacterial persistence regulator B</fullName>
    </alternativeName>
</protein>
<keyword evidence="27" id="KW-1185">Reference proteome</keyword>
<evidence type="ECO:0000256" key="1">
    <source>
        <dbReference type="ARBA" id="ARBA00000085"/>
    </source>
</evidence>
<dbReference type="PRINTS" id="PR00344">
    <property type="entry name" value="BCTRLSENSOR"/>
</dbReference>
<dbReference type="InterPro" id="IPR036890">
    <property type="entry name" value="HATPase_C_sf"/>
</dbReference>
<evidence type="ECO:0000256" key="23">
    <source>
        <dbReference type="SAM" id="Phobius"/>
    </source>
</evidence>
<dbReference type="InterPro" id="IPR003661">
    <property type="entry name" value="HisK_dim/P_dom"/>
</dbReference>
<dbReference type="EMBL" id="CP110615">
    <property type="protein sequence ID" value="UZJ25514.1"/>
    <property type="molecule type" value="Genomic_DNA"/>
</dbReference>
<dbReference type="Proteomes" id="UP001164965">
    <property type="component" value="Chromosome"/>
</dbReference>
<evidence type="ECO:0000256" key="10">
    <source>
        <dbReference type="ARBA" id="ARBA00022741"/>
    </source>
</evidence>
<keyword evidence="8" id="KW-0808">Transferase</keyword>
<dbReference type="InterPro" id="IPR003594">
    <property type="entry name" value="HATPase_dom"/>
</dbReference>
<evidence type="ECO:0000256" key="14">
    <source>
        <dbReference type="ARBA" id="ARBA00022842"/>
    </source>
</evidence>
<evidence type="ECO:0000259" key="25">
    <source>
        <dbReference type="PROSITE" id="PS50885"/>
    </source>
</evidence>
<dbReference type="InterPro" id="IPR050980">
    <property type="entry name" value="2C_sensor_his_kinase"/>
</dbReference>
<evidence type="ECO:0000256" key="22">
    <source>
        <dbReference type="ARBA" id="ARBA00041776"/>
    </source>
</evidence>
<keyword evidence="23" id="KW-0472">Membrane</keyword>
<comment type="catalytic activity">
    <reaction evidence="1">
        <text>ATP + protein L-histidine = ADP + protein N-phospho-L-histidine.</text>
        <dbReference type="EC" id="2.7.13.3"/>
    </reaction>
</comment>
<evidence type="ECO:0000256" key="15">
    <source>
        <dbReference type="ARBA" id="ARBA00022912"/>
    </source>
</evidence>
<dbReference type="InterPro" id="IPR003660">
    <property type="entry name" value="HAMP_dom"/>
</dbReference>
<keyword evidence="17" id="KW-0902">Two-component regulatory system</keyword>
<dbReference type="SUPFAM" id="SSF55874">
    <property type="entry name" value="ATPase domain of HSP90 chaperone/DNA topoisomerase II/histidine kinase"/>
    <property type="match status" value="1"/>
</dbReference>
<dbReference type="CDD" id="cd00082">
    <property type="entry name" value="HisKA"/>
    <property type="match status" value="1"/>
</dbReference>
<organism evidence="26 27">
    <name type="scientific">Rhodococcus antarcticus</name>
    <dbReference type="NCBI Taxonomy" id="2987751"/>
    <lineage>
        <taxon>Bacteria</taxon>
        <taxon>Bacillati</taxon>
        <taxon>Actinomycetota</taxon>
        <taxon>Actinomycetes</taxon>
        <taxon>Mycobacteriales</taxon>
        <taxon>Nocardiaceae</taxon>
        <taxon>Rhodococcus</taxon>
    </lineage>
</organism>
<evidence type="ECO:0000256" key="6">
    <source>
        <dbReference type="ARBA" id="ARBA00022475"/>
    </source>
</evidence>
<gene>
    <name evidence="26" type="ORF">RHODO2019_03325</name>
</gene>
<evidence type="ECO:0000256" key="7">
    <source>
        <dbReference type="ARBA" id="ARBA00022553"/>
    </source>
</evidence>
<keyword evidence="10" id="KW-0547">Nucleotide-binding</keyword>
<dbReference type="Gene3D" id="3.30.565.10">
    <property type="entry name" value="Histidine kinase-like ATPase, C-terminal domain"/>
    <property type="match status" value="1"/>
</dbReference>
<dbReference type="PANTHER" id="PTHR44936">
    <property type="entry name" value="SENSOR PROTEIN CREC"/>
    <property type="match status" value="1"/>
</dbReference>
<dbReference type="InterPro" id="IPR004358">
    <property type="entry name" value="Sig_transdc_His_kin-like_C"/>
</dbReference>